<feature type="domain" description="HTH cro/C1-type" evidence="1">
    <location>
        <begin position="11"/>
        <end position="65"/>
    </location>
</feature>
<dbReference type="SUPFAM" id="SSF47413">
    <property type="entry name" value="lambda repressor-like DNA-binding domains"/>
    <property type="match status" value="1"/>
</dbReference>
<dbReference type="OrthoDB" id="2292258at2"/>
<dbReference type="PROSITE" id="PS50943">
    <property type="entry name" value="HTH_CROC1"/>
    <property type="match status" value="1"/>
</dbReference>
<protein>
    <recommendedName>
        <fullName evidence="1">HTH cro/C1-type domain-containing protein</fullName>
    </recommendedName>
</protein>
<dbReference type="GO" id="GO:0003677">
    <property type="term" value="F:DNA binding"/>
    <property type="evidence" value="ECO:0007669"/>
    <property type="project" value="InterPro"/>
</dbReference>
<sequence length="109" mass="12247">MRSDENTLMNVKNWLVENHRTQVWLAGRMGVAPSLVSQLFSGERKLQPVHIGKMAEITGKSIAELANSEDKKANEFVYSLRGKISTEDGEHSLAQLLLDVEHFVQLTVK</sequence>
<evidence type="ECO:0000313" key="3">
    <source>
        <dbReference type="Proteomes" id="UP000242754"/>
    </source>
</evidence>
<organism evidence="2 3">
    <name type="scientific">Trichococcus palustris</name>
    <dbReference type="NCBI Taxonomy" id="140314"/>
    <lineage>
        <taxon>Bacteria</taxon>
        <taxon>Bacillati</taxon>
        <taxon>Bacillota</taxon>
        <taxon>Bacilli</taxon>
        <taxon>Lactobacillales</taxon>
        <taxon>Carnobacteriaceae</taxon>
        <taxon>Trichococcus</taxon>
    </lineage>
</organism>
<dbReference type="InterPro" id="IPR010982">
    <property type="entry name" value="Lambda_DNA-bd_dom_sf"/>
</dbReference>
<reference evidence="2 3" key="1">
    <citation type="submission" date="2016-02" db="EMBL/GenBank/DDBJ databases">
        <authorList>
            <person name="Wen L."/>
            <person name="He K."/>
            <person name="Yang H."/>
        </authorList>
    </citation>
    <scope>NUCLEOTIDE SEQUENCE [LARGE SCALE GENOMIC DNA]</scope>
    <source>
        <strain evidence="2">Trichococcus palustris</strain>
    </source>
</reference>
<evidence type="ECO:0000259" key="1">
    <source>
        <dbReference type="PROSITE" id="PS50943"/>
    </source>
</evidence>
<dbReference type="SMART" id="SM00530">
    <property type="entry name" value="HTH_XRE"/>
    <property type="match status" value="1"/>
</dbReference>
<dbReference type="RefSeq" id="WP_087033606.1">
    <property type="nucleotide sequence ID" value="NZ_FJNE01000006.1"/>
</dbReference>
<dbReference type="AlphaFoldDB" id="A0A143YR74"/>
<name>A0A143YR74_9LACT</name>
<dbReference type="EMBL" id="FJNE01000006">
    <property type="protein sequence ID" value="CZQ96801.1"/>
    <property type="molecule type" value="Genomic_DNA"/>
</dbReference>
<dbReference type="InterPro" id="IPR001387">
    <property type="entry name" value="Cro/C1-type_HTH"/>
</dbReference>
<evidence type="ECO:0000313" key="2">
    <source>
        <dbReference type="EMBL" id="CZQ96801.1"/>
    </source>
</evidence>
<accession>A0A143YR74</accession>
<dbReference type="Pfam" id="PF01381">
    <property type="entry name" value="HTH_3"/>
    <property type="match status" value="1"/>
</dbReference>
<dbReference type="CDD" id="cd00093">
    <property type="entry name" value="HTH_XRE"/>
    <property type="match status" value="1"/>
</dbReference>
<proteinExistence type="predicted"/>
<dbReference type="STRING" id="140314.SAMN04488076_10490"/>
<gene>
    <name evidence="2" type="ORF">Tpal_2053</name>
</gene>
<dbReference type="Gene3D" id="1.10.260.40">
    <property type="entry name" value="lambda repressor-like DNA-binding domains"/>
    <property type="match status" value="1"/>
</dbReference>
<dbReference type="Proteomes" id="UP000242754">
    <property type="component" value="Unassembled WGS sequence"/>
</dbReference>
<keyword evidence="3" id="KW-1185">Reference proteome</keyword>